<dbReference type="RefSeq" id="WP_007471663.1">
    <property type="nucleotide sequence ID" value="NZ_KI391953.1"/>
</dbReference>
<feature type="transmembrane region" description="Helical" evidence="1">
    <location>
        <begin position="145"/>
        <end position="164"/>
    </location>
</feature>
<organism evidence="2 3">
    <name type="scientific">Segniliparus rugosus (strain ATCC BAA-974 / DSM 45345 / CCUG 50838 / CIP 108380 / JCM 13579 / CDC 945)</name>
    <dbReference type="NCBI Taxonomy" id="679197"/>
    <lineage>
        <taxon>Bacteria</taxon>
        <taxon>Bacillati</taxon>
        <taxon>Actinomycetota</taxon>
        <taxon>Actinomycetes</taxon>
        <taxon>Mycobacteriales</taxon>
        <taxon>Segniliparaceae</taxon>
        <taxon>Segniliparus</taxon>
    </lineage>
</organism>
<protein>
    <submittedName>
        <fullName evidence="2">Uncharacterized protein</fullName>
    </submittedName>
</protein>
<accession>E5XU30</accession>
<keyword evidence="1" id="KW-0812">Transmembrane</keyword>
<dbReference type="Proteomes" id="UP000004816">
    <property type="component" value="Unassembled WGS sequence"/>
</dbReference>
<feature type="transmembrane region" description="Helical" evidence="1">
    <location>
        <begin position="113"/>
        <end position="133"/>
    </location>
</feature>
<evidence type="ECO:0000313" key="2">
    <source>
        <dbReference type="EMBL" id="EFV12146.1"/>
    </source>
</evidence>
<proteinExistence type="predicted"/>
<keyword evidence="1" id="KW-1133">Transmembrane helix</keyword>
<evidence type="ECO:0000313" key="3">
    <source>
        <dbReference type="Proteomes" id="UP000004816"/>
    </source>
</evidence>
<keyword evidence="3" id="KW-1185">Reference proteome</keyword>
<name>E5XU30_SEGRC</name>
<feature type="transmembrane region" description="Helical" evidence="1">
    <location>
        <begin position="32"/>
        <end position="51"/>
    </location>
</feature>
<dbReference type="AlphaFoldDB" id="E5XU30"/>
<reference evidence="2 3" key="1">
    <citation type="journal article" date="2011" name="Stand. Genomic Sci.">
        <title>High quality draft genome sequence of Segniliparus rugosus CDC 945(T)= (ATCC BAA-974(T)).</title>
        <authorList>
            <person name="Earl A.M."/>
            <person name="Desjardins C.A."/>
            <person name="Fitzgerald M.G."/>
            <person name="Arachchi H.M."/>
            <person name="Zeng Q."/>
            <person name="Mehta T."/>
            <person name="Griggs A."/>
            <person name="Birren B.W."/>
            <person name="Toney N.C."/>
            <person name="Carr J."/>
            <person name="Posey J."/>
            <person name="Butler W.R."/>
        </authorList>
    </citation>
    <scope>NUCLEOTIDE SEQUENCE [LARGE SCALE GENOMIC DNA]</scope>
    <source>
        <strain evidence="3">ATCC BAA-974 / DSM 45345 / CCUG 50838 / CIP 108380 / JCM 13579 / CDC 945</strain>
    </source>
</reference>
<feature type="transmembrane region" description="Helical" evidence="1">
    <location>
        <begin position="71"/>
        <end position="101"/>
    </location>
</feature>
<evidence type="ECO:0000256" key="1">
    <source>
        <dbReference type="SAM" id="Phobius"/>
    </source>
</evidence>
<gene>
    <name evidence="2" type="ORF">HMPREF9336_03002</name>
</gene>
<dbReference type="HOGENOM" id="CLU_1509570_0_0_11"/>
<dbReference type="EMBL" id="ACZI02000001">
    <property type="protein sequence ID" value="EFV12146.1"/>
    <property type="molecule type" value="Genomic_DNA"/>
</dbReference>
<keyword evidence="1" id="KW-0472">Membrane</keyword>
<sequence length="178" mass="19435">MPGASEEKETGTSKGVFAGRLRGRRARLAESSFWLLPVYALYVPVMGVTGVDKFAHSDVVIPFYEREFASTFIAAFPGTALSMYGIALLEVSAAVAFLASLAAREFLPGRRKIFLKSGFFLASITFAALTFGQRVLSQSDRGSSHVLPFQLFVYTALTLVLWRLSANAEGKTTNDLHE</sequence>
<dbReference type="eggNOG" id="ENOG5031X1X">
    <property type="taxonomic scope" value="Bacteria"/>
</dbReference>
<comment type="caution">
    <text evidence="2">The sequence shown here is derived from an EMBL/GenBank/DDBJ whole genome shotgun (WGS) entry which is preliminary data.</text>
</comment>